<dbReference type="EMBL" id="FNWX01000002">
    <property type="protein sequence ID" value="SEH39912.1"/>
    <property type="molecule type" value="Genomic_DNA"/>
</dbReference>
<proteinExistence type="predicted"/>
<accession>A0A1H6HV86</accession>
<keyword evidence="4" id="KW-1185">Reference proteome</keyword>
<evidence type="ECO:0000313" key="4">
    <source>
        <dbReference type="Proteomes" id="UP000198555"/>
    </source>
</evidence>
<feature type="domain" description="DUF6371" evidence="1">
    <location>
        <begin position="107"/>
        <end position="271"/>
    </location>
</feature>
<name>A0A1H6HV86_9FLAO</name>
<protein>
    <submittedName>
        <fullName evidence="3">Uncharacterized protein</fullName>
    </submittedName>
</protein>
<organism evidence="3 4">
    <name type="scientific">Epilithonimonas hominis</name>
    <dbReference type="NCBI Taxonomy" id="420404"/>
    <lineage>
        <taxon>Bacteria</taxon>
        <taxon>Pseudomonadati</taxon>
        <taxon>Bacteroidota</taxon>
        <taxon>Flavobacteriia</taxon>
        <taxon>Flavobacteriales</taxon>
        <taxon>Weeksellaceae</taxon>
        <taxon>Chryseobacterium group</taxon>
        <taxon>Epilithonimonas</taxon>
    </lineage>
</organism>
<dbReference type="RefSeq" id="WP_177165155.1">
    <property type="nucleotide sequence ID" value="NZ_FNWX01000002.1"/>
</dbReference>
<evidence type="ECO:0000259" key="1">
    <source>
        <dbReference type="Pfam" id="PF19898"/>
    </source>
</evidence>
<gene>
    <name evidence="3" type="ORF">SAMN05421793_102141</name>
</gene>
<dbReference type="STRING" id="420404.SAMN05421793_102141"/>
<feature type="domain" description="Zinc beta-ribbon finger putative" evidence="2">
    <location>
        <begin position="5"/>
        <end position="61"/>
    </location>
</feature>
<dbReference type="Pfam" id="PF19898">
    <property type="entry name" value="DUF6371"/>
    <property type="match status" value="1"/>
</dbReference>
<dbReference type="AlphaFoldDB" id="A0A1H6HV86"/>
<reference evidence="4" key="1">
    <citation type="submission" date="2016-10" db="EMBL/GenBank/DDBJ databases">
        <authorList>
            <person name="Varghese N."/>
            <person name="Submissions S."/>
        </authorList>
    </citation>
    <scope>NUCLEOTIDE SEQUENCE [LARGE SCALE GENOMIC DNA]</scope>
    <source>
        <strain evidence="4">DSM 19326</strain>
    </source>
</reference>
<dbReference type="Proteomes" id="UP000198555">
    <property type="component" value="Unassembled WGS sequence"/>
</dbReference>
<dbReference type="NCBIfam" id="NF040506">
    <property type="entry name" value="PG0870_Nterm"/>
    <property type="match status" value="1"/>
</dbReference>
<evidence type="ECO:0000313" key="3">
    <source>
        <dbReference type="EMBL" id="SEH39912.1"/>
    </source>
</evidence>
<dbReference type="InterPro" id="IPR045951">
    <property type="entry name" value="DUF6371"/>
</dbReference>
<dbReference type="InterPro" id="IPR047731">
    <property type="entry name" value="Zinc_ribbon_put"/>
</dbReference>
<evidence type="ECO:0000259" key="2">
    <source>
        <dbReference type="Pfam" id="PF21957"/>
    </source>
</evidence>
<dbReference type="Pfam" id="PF21957">
    <property type="entry name" value="Zn_ribbon_16"/>
    <property type="match status" value="1"/>
</dbReference>
<sequence length="427" mass="50536">MESEYKYQLEKGSRKHLCPQCNKKTFVRFIDVESREYLPYEFGRCDRESKCNYYLNPYAEKYQQDQFTTTYKPQRKSNYVAKCSKKSDPIFFDFETFKKTLQGYDKNTFIQNLLSRVAFPFDVDEVTKVIELYRLGTTSAGAITFPFIDINDGIRAIQVKQFDKNNHTTNTNWLHSIEAKKYDVLPKWLDDYIKQDKRVSCLFGEHLLKRYPNNPIALVEAPKTAIYGSLYFGMPADEKQLIWLAVYNKSSFSFDKLKILQGRNVFVFPDLSKDGSTFREWRAKADQFQRQMKQTGFVFSDLLERFASVEDREQGNDLADILIRHDWRDFRERSDGSDGYDGKTKTYFDYTKAERLTFGLLYFNDEDLRELSSRVFADKSELNFDEVIQMLFEFEGLNQQDADDLLDVMSIKKIIIYDCDKWIFRNN</sequence>